<name>A0ABV4JVA3_9BACT</name>
<dbReference type="Proteomes" id="UP001568358">
    <property type="component" value="Unassembled WGS sequence"/>
</dbReference>
<proteinExistence type="predicted"/>
<organism evidence="1 2">
    <name type="scientific">Halodesulfovibrio aestuarii</name>
    <dbReference type="NCBI Taxonomy" id="126333"/>
    <lineage>
        <taxon>Bacteria</taxon>
        <taxon>Pseudomonadati</taxon>
        <taxon>Thermodesulfobacteriota</taxon>
        <taxon>Desulfovibrionia</taxon>
        <taxon>Desulfovibrionales</taxon>
        <taxon>Desulfovibrionaceae</taxon>
        <taxon>Halodesulfovibrio</taxon>
    </lineage>
</organism>
<evidence type="ECO:0000313" key="2">
    <source>
        <dbReference type="Proteomes" id="UP001568358"/>
    </source>
</evidence>
<dbReference type="Gene3D" id="3.90.1720.80">
    <property type="match status" value="1"/>
</dbReference>
<dbReference type="Pfam" id="PF14113">
    <property type="entry name" value="Tae4"/>
    <property type="match status" value="1"/>
</dbReference>
<sequence>MDNHCAIRVSDAVYNCGVKLKAFKGIKCWCCPTPDEHGNGIHAIRAQDLADYLTKRPFAGCPKAIEVPALNFDDIWEDKKGIIFFKDYWRRKGETQPTRDHIDLWDKNELAGSVFFGPTFRLNYSEQAERYADLSDLHKSKQILSWEIK</sequence>
<dbReference type="EMBL" id="JBFSOO010000013">
    <property type="protein sequence ID" value="MEZ6854679.1"/>
    <property type="molecule type" value="Genomic_DNA"/>
</dbReference>
<gene>
    <name evidence="1" type="ORF">AB2Z07_14310</name>
</gene>
<keyword evidence="2" id="KW-1185">Reference proteome</keyword>
<accession>A0ABV4JVA3</accession>
<dbReference type="InterPro" id="IPR025562">
    <property type="entry name" value="Tae4"/>
</dbReference>
<reference evidence="1 2" key="1">
    <citation type="submission" date="2024-07" db="EMBL/GenBank/DDBJ databases">
        <title>Active virus-host system and metabolic interactions in a Lokiarchaeon culture.</title>
        <authorList>
            <person name="Ponce Toledo R.I."/>
            <person name="Rodrigues Oliveira T."/>
            <person name="Schleper C."/>
        </authorList>
    </citation>
    <scope>NUCLEOTIDE SEQUENCE [LARGE SCALE GENOMIC DNA]</scope>
    <source>
        <strain evidence="1 2">B35</strain>
    </source>
</reference>
<protein>
    <submittedName>
        <fullName evidence="1">T6SS effector amidase Tae4 family protein</fullName>
    </submittedName>
</protein>
<comment type="caution">
    <text evidence="1">The sequence shown here is derived from an EMBL/GenBank/DDBJ whole genome shotgun (WGS) entry which is preliminary data.</text>
</comment>
<evidence type="ECO:0000313" key="1">
    <source>
        <dbReference type="EMBL" id="MEZ6854679.1"/>
    </source>
</evidence>
<dbReference type="RefSeq" id="WP_371150981.1">
    <property type="nucleotide sequence ID" value="NZ_JBFSOO010000013.1"/>
</dbReference>